<dbReference type="GO" id="GO:0031419">
    <property type="term" value="F:cobalamin binding"/>
    <property type="evidence" value="ECO:0007669"/>
    <property type="project" value="InterPro"/>
</dbReference>
<dbReference type="Gene3D" id="3.40.50.280">
    <property type="entry name" value="Cobalamin-binding domain"/>
    <property type="match status" value="1"/>
</dbReference>
<accession>A0A1C4ZEA7</accession>
<comment type="cofactor">
    <cofactor evidence="1">
        <name>[4Fe-4S] cluster</name>
        <dbReference type="ChEBI" id="CHEBI:49883"/>
    </cofactor>
</comment>
<dbReference type="RefSeq" id="WP_088983879.1">
    <property type="nucleotide sequence ID" value="NZ_LT607413.1"/>
</dbReference>
<dbReference type="GO" id="GO:0005829">
    <property type="term" value="C:cytosol"/>
    <property type="evidence" value="ECO:0007669"/>
    <property type="project" value="TreeGrafter"/>
</dbReference>
<evidence type="ECO:0000256" key="3">
    <source>
        <dbReference type="ARBA" id="ARBA00022723"/>
    </source>
</evidence>
<keyword evidence="5" id="KW-0411">Iron-sulfur</keyword>
<dbReference type="SFLD" id="SFLDF00324">
    <property type="entry name" value="bacteriocin_maturation"/>
    <property type="match status" value="1"/>
</dbReference>
<dbReference type="AlphaFoldDB" id="A0A1C4ZEA7"/>
<dbReference type="OrthoDB" id="9801424at2"/>
<keyword evidence="4" id="KW-0408">Iron</keyword>
<dbReference type="InterPro" id="IPR058240">
    <property type="entry name" value="rSAM_sf"/>
</dbReference>
<dbReference type="SFLD" id="SFLDS00029">
    <property type="entry name" value="Radical_SAM"/>
    <property type="match status" value="1"/>
</dbReference>
<dbReference type="Pfam" id="PF04055">
    <property type="entry name" value="Radical_SAM"/>
    <property type="match status" value="1"/>
</dbReference>
<dbReference type="Gene3D" id="3.80.30.20">
    <property type="entry name" value="tm_1862 like domain"/>
    <property type="match status" value="1"/>
</dbReference>
<evidence type="ECO:0000256" key="2">
    <source>
        <dbReference type="ARBA" id="ARBA00022691"/>
    </source>
</evidence>
<evidence type="ECO:0000256" key="4">
    <source>
        <dbReference type="ARBA" id="ARBA00023004"/>
    </source>
</evidence>
<evidence type="ECO:0000256" key="5">
    <source>
        <dbReference type="ARBA" id="ARBA00023014"/>
    </source>
</evidence>
<dbReference type="PANTHER" id="PTHR43409:SF7">
    <property type="entry name" value="BLL1977 PROTEIN"/>
    <property type="match status" value="1"/>
</dbReference>
<dbReference type="PANTHER" id="PTHR43409">
    <property type="entry name" value="ANAEROBIC MAGNESIUM-PROTOPORPHYRIN IX MONOMETHYL ESTER CYCLASE-RELATED"/>
    <property type="match status" value="1"/>
</dbReference>
<evidence type="ECO:0000259" key="6">
    <source>
        <dbReference type="PROSITE" id="PS51332"/>
    </source>
</evidence>
<sequence length="614" mass="68121">MSVCLVAMPWQSLESPSLPLGLLRAAATRAGLPAPETYHANLRWAEFLMARTGGDLGPQEYTAVAEEGLFDGLGDWVFTGALHDDPDFGVETLQVYAAERGLDIAPVSRMRTHAADFVELVTDEVLARHPRVVGFSTTFMQNVPSLAVARRIKARRPDVTIVFGGGNCDGPMGVALHRNYPFVDLVLRGEGEKSFPALLRVLADGATPETLRTVPGLCWRDDAGVAHQNPQASPLPMTQVPVPDFDDWFTRMEISPVNAHIEPKLVLETARGCWWGEKHHCTFCGLNGTLMTFRAKSPEAVIQEIGELTGRHRTLDLIMVDNIIANSFFTTVLPRLAELDWDLRLHYEVKSNLKPAEIEIFRTARVSHVQPGIESLVSPVLKIMDKGVAGTRNVRTLRDCESAGLTVTWNWLYGFPEERAEDYEPVLRQIPALMHLQPPAGASRILLERFSPYFENPALGFPNRRTAQAYRHVYALPEADLHDMVYLFDTDPAGISEAEAKRLRDLLDAWNTGYPDSTLLRIEEPDATVFEDRRVGWPATDHRVTDPLHRAVYRAAEPGRTLPALHREVTAAGFAADQAQVREILAGFVTRGLVFVENGQWIGLATNAIPIKVG</sequence>
<dbReference type="InParanoid" id="A0A1C4ZEA7"/>
<dbReference type="InterPro" id="IPR006638">
    <property type="entry name" value="Elp3/MiaA/NifB-like_rSAM"/>
</dbReference>
<dbReference type="GO" id="GO:0051536">
    <property type="term" value="F:iron-sulfur cluster binding"/>
    <property type="evidence" value="ECO:0007669"/>
    <property type="project" value="UniProtKB-KW"/>
</dbReference>
<evidence type="ECO:0000256" key="1">
    <source>
        <dbReference type="ARBA" id="ARBA00001966"/>
    </source>
</evidence>
<reference evidence="8" key="1">
    <citation type="submission" date="2016-06" db="EMBL/GenBank/DDBJ databases">
        <authorList>
            <person name="Varghese N."/>
            <person name="Submissions Spin"/>
        </authorList>
    </citation>
    <scope>NUCLEOTIDE SEQUENCE [LARGE SCALE GENOMIC DNA]</scope>
    <source>
        <strain evidence="8">DSM 43816</strain>
    </source>
</reference>
<dbReference type="Proteomes" id="UP000198253">
    <property type="component" value="Chromosome I"/>
</dbReference>
<dbReference type="InterPro" id="IPR023984">
    <property type="entry name" value="rSAM_ocin_1"/>
</dbReference>
<keyword evidence="2" id="KW-0949">S-adenosyl-L-methionine</keyword>
<dbReference type="GO" id="GO:0046872">
    <property type="term" value="F:metal ion binding"/>
    <property type="evidence" value="ECO:0007669"/>
    <property type="project" value="UniProtKB-KW"/>
</dbReference>
<name>A0A1C4ZEA7_MICEC</name>
<dbReference type="CDD" id="cd02068">
    <property type="entry name" value="radical_SAM_B12_BD"/>
    <property type="match status" value="1"/>
</dbReference>
<dbReference type="InterPro" id="IPR023404">
    <property type="entry name" value="rSAM_horseshoe"/>
</dbReference>
<dbReference type="SFLD" id="SFLDG01082">
    <property type="entry name" value="B12-binding_domain_containing"/>
    <property type="match status" value="1"/>
</dbReference>
<proteinExistence type="predicted"/>
<protein>
    <submittedName>
        <fullName evidence="7">Ribosomal peptide maturation radical SAM protein 1</fullName>
    </submittedName>
</protein>
<keyword evidence="3" id="KW-0479">Metal-binding</keyword>
<dbReference type="SUPFAM" id="SSF102114">
    <property type="entry name" value="Radical SAM enzymes"/>
    <property type="match status" value="1"/>
</dbReference>
<dbReference type="EMBL" id="LT607413">
    <property type="protein sequence ID" value="SCF31245.1"/>
    <property type="molecule type" value="Genomic_DNA"/>
</dbReference>
<organism evidence="7 8">
    <name type="scientific">Micromonospora echinospora</name>
    <name type="common">Micromonospora purpurea</name>
    <dbReference type="NCBI Taxonomy" id="1877"/>
    <lineage>
        <taxon>Bacteria</taxon>
        <taxon>Bacillati</taxon>
        <taxon>Actinomycetota</taxon>
        <taxon>Actinomycetes</taxon>
        <taxon>Micromonosporales</taxon>
        <taxon>Micromonosporaceae</taxon>
        <taxon>Micromonospora</taxon>
    </lineage>
</organism>
<dbReference type="SMART" id="SM00729">
    <property type="entry name" value="Elp3"/>
    <property type="match status" value="1"/>
</dbReference>
<keyword evidence="8" id="KW-1185">Reference proteome</keyword>
<feature type="domain" description="B12-binding" evidence="6">
    <location>
        <begin position="73"/>
        <end position="209"/>
    </location>
</feature>
<evidence type="ECO:0000313" key="7">
    <source>
        <dbReference type="EMBL" id="SCF31245.1"/>
    </source>
</evidence>
<dbReference type="InterPro" id="IPR051198">
    <property type="entry name" value="BchE-like"/>
</dbReference>
<dbReference type="InterPro" id="IPR006158">
    <property type="entry name" value="Cobalamin-bd"/>
</dbReference>
<evidence type="ECO:0000313" key="8">
    <source>
        <dbReference type="Proteomes" id="UP000198253"/>
    </source>
</evidence>
<dbReference type="PROSITE" id="PS51332">
    <property type="entry name" value="B12_BINDING"/>
    <property type="match status" value="1"/>
</dbReference>
<dbReference type="GO" id="GO:0003824">
    <property type="term" value="F:catalytic activity"/>
    <property type="evidence" value="ECO:0007669"/>
    <property type="project" value="InterPro"/>
</dbReference>
<dbReference type="InterPro" id="IPR007197">
    <property type="entry name" value="rSAM"/>
</dbReference>
<dbReference type="NCBIfam" id="TIGR03975">
    <property type="entry name" value="rSAM_ocin_1"/>
    <property type="match status" value="1"/>
</dbReference>
<gene>
    <name evidence="7" type="ORF">GA0070618_5129</name>
</gene>